<accession>A0A2G5D0V5</accession>
<proteinExistence type="predicted"/>
<evidence type="ECO:0000313" key="1">
    <source>
        <dbReference type="EMBL" id="PIA37143.1"/>
    </source>
</evidence>
<reference evidence="1 2" key="1">
    <citation type="submission" date="2017-09" db="EMBL/GenBank/DDBJ databases">
        <title>WGS assembly of Aquilegia coerulea Goldsmith.</title>
        <authorList>
            <person name="Hodges S."/>
            <person name="Kramer E."/>
            <person name="Nordborg M."/>
            <person name="Tomkins J."/>
            <person name="Borevitz J."/>
            <person name="Derieg N."/>
            <person name="Yan J."/>
            <person name="Mihaltcheva S."/>
            <person name="Hayes R.D."/>
            <person name="Rokhsar D."/>
        </authorList>
    </citation>
    <scope>NUCLEOTIDE SEQUENCE [LARGE SCALE GENOMIC DNA]</scope>
    <source>
        <strain evidence="2">cv. Goldsmith</strain>
    </source>
</reference>
<dbReference type="Proteomes" id="UP000230069">
    <property type="component" value="Unassembled WGS sequence"/>
</dbReference>
<keyword evidence="2" id="KW-1185">Reference proteome</keyword>
<dbReference type="EMBL" id="KZ305047">
    <property type="protein sequence ID" value="PIA37143.1"/>
    <property type="molecule type" value="Genomic_DNA"/>
</dbReference>
<evidence type="ECO:0000313" key="2">
    <source>
        <dbReference type="Proteomes" id="UP000230069"/>
    </source>
</evidence>
<sequence length="123" mass="13869">MSKLVVLEDENQVNLDSADDEISGICEINVDIESDEEISKPFVPSVKIKKFDDSVLIETLALKDVALTSGLFRILEDEKLEILFENQYRTETIVAHTLQVKLQPGYNIEALEMKLCVWAGKPT</sequence>
<organism evidence="1 2">
    <name type="scientific">Aquilegia coerulea</name>
    <name type="common">Rocky mountain columbine</name>
    <dbReference type="NCBI Taxonomy" id="218851"/>
    <lineage>
        <taxon>Eukaryota</taxon>
        <taxon>Viridiplantae</taxon>
        <taxon>Streptophyta</taxon>
        <taxon>Embryophyta</taxon>
        <taxon>Tracheophyta</taxon>
        <taxon>Spermatophyta</taxon>
        <taxon>Magnoliopsida</taxon>
        <taxon>Ranunculales</taxon>
        <taxon>Ranunculaceae</taxon>
        <taxon>Thalictroideae</taxon>
        <taxon>Aquilegia</taxon>
    </lineage>
</organism>
<dbReference type="InParanoid" id="A0A2G5D0V5"/>
<dbReference type="OrthoDB" id="1918961at2759"/>
<name>A0A2G5D0V5_AQUCA</name>
<gene>
    <name evidence="1" type="ORF">AQUCO_03000011v1</name>
</gene>
<dbReference type="AlphaFoldDB" id="A0A2G5D0V5"/>
<protein>
    <submittedName>
        <fullName evidence="1">Uncharacterized protein</fullName>
    </submittedName>
</protein>